<sequence>MSAKATGSSNTSSRVSQRNPRGGHGHQGNANDVPTFNKRGGQNINHLLSFTLPPRSRPPPSTSRKSRRAGGSVPFNKERYVNAQYRFLVKPTGDYTAHFADPDIYLHWPDILQVLIPTTSALSAASSSSLPPQGSHEGAACPICLSPPTAPRMTKCGHVFCYPCILHYLTLADTDAAPGASSRPSAPSQKWRRCPICWDAVYARDLKAVKWWDPRAVALEHEEKVAREQAASAAQGEGFHAAESSAATLPNGPRQKGAETLTLRLIERPHVTTLALPQSSTWPSSSLDHPLIAPHSAPWHFLPDVMGFSKFMLATPTLLIESLTNDLAELEAEIQTLKSFGTDELGLEFIDLAEKKVREQIVKVQTELDTPLVQSTIGQARNDMKELEAAESGRRTRMDEALSRRQRKKLEKALACAEPPSAVKSEEKEGEGEEEDQDHGGAPEVNDGVTDFLALKSRSQGGVTSRRSNGGLQASEDALTAAAAAATNKSSTRTVKQRKNVNPPAPNLSAYLFFQASSGQNIFLHPLDIKILLSHFGSYSAFPRTLQVVVGGADEGSMNEELRRRCKYLGHLPTAADVVFVEVDWEKMDVMAKSTLGAYEQALRQRKSKRREKSRREDRARSKADEAEYRSTTAGGMQQSNARRRAQEVQDLLLSPSSPPRTHLAGVGEGDLLSTSFESSSTTAGAEAVSEASLGGTGNRPRSPSFREAALWGSEREFPIHPGGGRDAEEDFPDCLGGGEGGGKGSHVEAGGGSKTFTRTVWGTQAPTNTTRRSASFADALHSNTRSGGGRRGGGQAAEDWNDESVDDAWHELEEDFILGSSSFSTSSIGRRANSNKNSKPPAGAGSNQRQGGGGEVVSISGHGEGNQKVEINEGQQNNKKNKKKMLILTAGGGGRGTR</sequence>
<accession>A0ACD0NQ41</accession>
<evidence type="ECO:0000313" key="1">
    <source>
        <dbReference type="EMBL" id="PWN47914.1"/>
    </source>
</evidence>
<reference evidence="1 2" key="1">
    <citation type="journal article" date="2018" name="Mol. Biol. Evol.">
        <title>Broad Genomic Sampling Reveals a Smut Pathogenic Ancestry of the Fungal Clade Ustilaginomycotina.</title>
        <authorList>
            <person name="Kijpornyongpan T."/>
            <person name="Mondo S.J."/>
            <person name="Barry K."/>
            <person name="Sandor L."/>
            <person name="Lee J."/>
            <person name="Lipzen A."/>
            <person name="Pangilinan J."/>
            <person name="LaButti K."/>
            <person name="Hainaut M."/>
            <person name="Henrissat B."/>
            <person name="Grigoriev I.V."/>
            <person name="Spatafora J.W."/>
            <person name="Aime M.C."/>
        </authorList>
    </citation>
    <scope>NUCLEOTIDE SEQUENCE [LARGE SCALE GENOMIC DNA]</scope>
    <source>
        <strain evidence="1 2">SA 807</strain>
    </source>
</reference>
<dbReference type="EMBL" id="KZ820309">
    <property type="protein sequence ID" value="PWN47914.1"/>
    <property type="molecule type" value="Genomic_DNA"/>
</dbReference>
<gene>
    <name evidence="1" type="ORF">IE53DRAFT_320381</name>
</gene>
<proteinExistence type="predicted"/>
<evidence type="ECO:0000313" key="2">
    <source>
        <dbReference type="Proteomes" id="UP000245626"/>
    </source>
</evidence>
<protein>
    <submittedName>
        <fullName evidence="1">Uncharacterized protein</fullName>
    </submittedName>
</protein>
<organism evidence="1 2">
    <name type="scientific">Violaceomyces palustris</name>
    <dbReference type="NCBI Taxonomy" id="1673888"/>
    <lineage>
        <taxon>Eukaryota</taxon>
        <taxon>Fungi</taxon>
        <taxon>Dikarya</taxon>
        <taxon>Basidiomycota</taxon>
        <taxon>Ustilaginomycotina</taxon>
        <taxon>Ustilaginomycetes</taxon>
        <taxon>Violaceomycetales</taxon>
        <taxon>Violaceomycetaceae</taxon>
        <taxon>Violaceomyces</taxon>
    </lineage>
</organism>
<keyword evidence="2" id="KW-1185">Reference proteome</keyword>
<dbReference type="Proteomes" id="UP000245626">
    <property type="component" value="Unassembled WGS sequence"/>
</dbReference>
<name>A0ACD0NQ41_9BASI</name>